<gene>
    <name evidence="1" type="ORF">GSOID_T00001703001</name>
</gene>
<dbReference type="EMBL" id="FN653116">
    <property type="protein sequence ID" value="CBY12340.1"/>
    <property type="molecule type" value="Genomic_DNA"/>
</dbReference>
<organism evidence="1">
    <name type="scientific">Oikopleura dioica</name>
    <name type="common">Tunicate</name>
    <dbReference type="NCBI Taxonomy" id="34765"/>
    <lineage>
        <taxon>Eukaryota</taxon>
        <taxon>Metazoa</taxon>
        <taxon>Chordata</taxon>
        <taxon>Tunicata</taxon>
        <taxon>Appendicularia</taxon>
        <taxon>Copelata</taxon>
        <taxon>Oikopleuridae</taxon>
        <taxon>Oikopleura</taxon>
    </lineage>
</organism>
<sequence length="42" mass="4750">MRTVQVLAAKLLCVRSQNAGSEEIGSYDARKEFKLEFSIDVF</sequence>
<dbReference type="InParanoid" id="E4XRC4"/>
<protein>
    <submittedName>
        <fullName evidence="1">Uncharacterized protein</fullName>
    </submittedName>
</protein>
<evidence type="ECO:0000313" key="1">
    <source>
        <dbReference type="EMBL" id="CBY12340.1"/>
    </source>
</evidence>
<evidence type="ECO:0000313" key="2">
    <source>
        <dbReference type="Proteomes" id="UP000001307"/>
    </source>
</evidence>
<name>E4XRC4_OIKDI</name>
<dbReference type="AlphaFoldDB" id="E4XRC4"/>
<accession>E4XRC4</accession>
<proteinExistence type="predicted"/>
<keyword evidence="2" id="KW-1185">Reference proteome</keyword>
<dbReference type="Proteomes" id="UP000001307">
    <property type="component" value="Unassembled WGS sequence"/>
</dbReference>
<reference evidence="1" key="1">
    <citation type="journal article" date="2010" name="Science">
        <title>Plasticity of animal genome architecture unmasked by rapid evolution of a pelagic tunicate.</title>
        <authorList>
            <person name="Denoeud F."/>
            <person name="Henriet S."/>
            <person name="Mungpakdee S."/>
            <person name="Aury J.M."/>
            <person name="Da Silva C."/>
            <person name="Brinkmann H."/>
            <person name="Mikhaleva J."/>
            <person name="Olsen L.C."/>
            <person name="Jubin C."/>
            <person name="Canestro C."/>
            <person name="Bouquet J.M."/>
            <person name="Danks G."/>
            <person name="Poulain J."/>
            <person name="Campsteijn C."/>
            <person name="Adamski M."/>
            <person name="Cross I."/>
            <person name="Yadetie F."/>
            <person name="Muffato M."/>
            <person name="Louis A."/>
            <person name="Butcher S."/>
            <person name="Tsagkogeorga G."/>
            <person name="Konrad A."/>
            <person name="Singh S."/>
            <person name="Jensen M.F."/>
            <person name="Cong E.H."/>
            <person name="Eikeseth-Otteraa H."/>
            <person name="Noel B."/>
            <person name="Anthouard V."/>
            <person name="Porcel B.M."/>
            <person name="Kachouri-Lafond R."/>
            <person name="Nishino A."/>
            <person name="Ugolini M."/>
            <person name="Chourrout P."/>
            <person name="Nishida H."/>
            <person name="Aasland R."/>
            <person name="Huzurbazar S."/>
            <person name="Westhof E."/>
            <person name="Delsuc F."/>
            <person name="Lehrach H."/>
            <person name="Reinhardt R."/>
            <person name="Weissenbach J."/>
            <person name="Roy S.W."/>
            <person name="Artiguenave F."/>
            <person name="Postlethwait J.H."/>
            <person name="Manak J.R."/>
            <person name="Thompson E.M."/>
            <person name="Jaillon O."/>
            <person name="Du Pasquier L."/>
            <person name="Boudinot P."/>
            <person name="Liberles D.A."/>
            <person name="Volff J.N."/>
            <person name="Philippe H."/>
            <person name="Lenhard B."/>
            <person name="Roest Crollius H."/>
            <person name="Wincker P."/>
            <person name="Chourrout D."/>
        </authorList>
    </citation>
    <scope>NUCLEOTIDE SEQUENCE [LARGE SCALE GENOMIC DNA]</scope>
</reference>